<evidence type="ECO:0000256" key="5">
    <source>
        <dbReference type="PROSITE-ProRule" id="PRU10007"/>
    </source>
</evidence>
<dbReference type="PROSITE" id="PS00687">
    <property type="entry name" value="ALDEHYDE_DEHYDR_GLU"/>
    <property type="match status" value="1"/>
</dbReference>
<keyword evidence="9" id="KW-1185">Reference proteome</keyword>
<name>W0V710_9BURK</name>
<evidence type="ECO:0000313" key="8">
    <source>
        <dbReference type="EMBL" id="CDG83390.1"/>
    </source>
</evidence>
<dbReference type="PROSITE" id="PS00070">
    <property type="entry name" value="ALDEHYDE_DEHYDR_CYS"/>
    <property type="match status" value="1"/>
</dbReference>
<dbReference type="SUPFAM" id="SSF53720">
    <property type="entry name" value="ALDH-like"/>
    <property type="match status" value="1"/>
</dbReference>
<dbReference type="InterPro" id="IPR016161">
    <property type="entry name" value="Ald_DH/histidinol_DH"/>
</dbReference>
<dbReference type="InterPro" id="IPR015590">
    <property type="entry name" value="Aldehyde_DH_dom"/>
</dbReference>
<dbReference type="InterPro" id="IPR029510">
    <property type="entry name" value="Ald_DH_CS_GLU"/>
</dbReference>
<evidence type="ECO:0000313" key="9">
    <source>
        <dbReference type="Proteomes" id="UP000027604"/>
    </source>
</evidence>
<protein>
    <recommendedName>
        <fullName evidence="3">aldehyde dehydrogenase (NAD(+))</fullName>
        <ecNumber evidence="3">1.2.1.3</ecNumber>
    </recommendedName>
</protein>
<dbReference type="EMBL" id="HG322949">
    <property type="protein sequence ID" value="CDG83390.1"/>
    <property type="molecule type" value="Genomic_DNA"/>
</dbReference>
<dbReference type="InterPro" id="IPR016163">
    <property type="entry name" value="Ald_DH_C"/>
</dbReference>
<evidence type="ECO:0000256" key="3">
    <source>
        <dbReference type="ARBA" id="ARBA00024226"/>
    </source>
</evidence>
<comment type="similarity">
    <text evidence="1 6">Belongs to the aldehyde dehydrogenase family.</text>
</comment>
<dbReference type="Proteomes" id="UP000027604">
    <property type="component" value="Chromosome I"/>
</dbReference>
<keyword evidence="2 6" id="KW-0560">Oxidoreductase</keyword>
<proteinExistence type="inferred from homology"/>
<dbReference type="FunFam" id="3.40.605.10:FF:000007">
    <property type="entry name" value="NAD/NADP-dependent betaine aldehyde dehydrogenase"/>
    <property type="match status" value="1"/>
</dbReference>
<sequence>MKTEVMKMVNEHYINGRFVASHGTEVMDIINPASGAVIGQVTLGDEEDARSAIRAAKSAFKTYAGSSLEQRGRYLQQLHDAIIARADEHIAIRTEEYGGVAQHSQFSIAGAAKVFLNMRKSLGEIVFSKRLGAAEVVLRPLGVAALITPWNSALFMVCNKLAPALAAGCTVVIKSSELSALQIRLLMECVDAAGLPPGVVNIVHGRGEVVGNELTLHPDVAKVSFTGSTAVGKRVMRNAADTMKRVTLELGGKSAHIILDDADLGLAIPFALACGFMNNGQACIAGSRILVPEHKLPAVKAALLEGMKKWIAGPPAQAATALGPLVSQRQFERVQHYIRKGIEDGAQVLVGGEGKPPGLEAGHFVKPTIFVNVSNDMRIAREEIFGPVLAVIGYRSEEEAIEIANDTPYGLQGWISTADPQRGRRIAGRIEAGMVMVNRVYDLLDDAGAPAGGFKQSGIGREFGVYGIGEYLEPQSIFA</sequence>
<dbReference type="PANTHER" id="PTHR42804">
    <property type="entry name" value="ALDEHYDE DEHYDROGENASE"/>
    <property type="match status" value="1"/>
</dbReference>
<dbReference type="CDD" id="cd07138">
    <property type="entry name" value="ALDH_CddD_SSP0762"/>
    <property type="match status" value="1"/>
</dbReference>
<organism evidence="8 9">
    <name type="scientific">Janthinobacterium agaricidamnosum NBRC 102515 = DSM 9628</name>
    <dbReference type="NCBI Taxonomy" id="1349767"/>
    <lineage>
        <taxon>Bacteria</taxon>
        <taxon>Pseudomonadati</taxon>
        <taxon>Pseudomonadota</taxon>
        <taxon>Betaproteobacteria</taxon>
        <taxon>Burkholderiales</taxon>
        <taxon>Oxalobacteraceae</taxon>
        <taxon>Janthinobacterium</taxon>
    </lineage>
</organism>
<reference evidence="8 9" key="1">
    <citation type="journal article" date="2015" name="Genome Announc.">
        <title>Genome Sequence of Mushroom Soft-Rot Pathogen Janthinobacterium agaricidamnosum.</title>
        <authorList>
            <person name="Graupner K."/>
            <person name="Lackner G."/>
            <person name="Hertweck C."/>
        </authorList>
    </citation>
    <scope>NUCLEOTIDE SEQUENCE [LARGE SCALE GENOMIC DNA]</scope>
    <source>
        <strain evidence="9">NBRC 102515 / DSM 9628</strain>
    </source>
</reference>
<feature type="active site" evidence="5">
    <location>
        <position position="249"/>
    </location>
</feature>
<dbReference type="EC" id="1.2.1.3" evidence="3"/>
<dbReference type="Gene3D" id="3.40.605.10">
    <property type="entry name" value="Aldehyde Dehydrogenase, Chain A, domain 1"/>
    <property type="match status" value="1"/>
</dbReference>
<dbReference type="eggNOG" id="COG1012">
    <property type="taxonomic scope" value="Bacteria"/>
</dbReference>
<dbReference type="Pfam" id="PF00171">
    <property type="entry name" value="Aldedh"/>
    <property type="match status" value="1"/>
</dbReference>
<dbReference type="Gene3D" id="3.40.309.10">
    <property type="entry name" value="Aldehyde Dehydrogenase, Chain A, domain 2"/>
    <property type="match status" value="1"/>
</dbReference>
<evidence type="ECO:0000256" key="6">
    <source>
        <dbReference type="RuleBase" id="RU003345"/>
    </source>
</evidence>
<dbReference type="FunFam" id="3.40.309.10:FF:000012">
    <property type="entry name" value="Betaine aldehyde dehydrogenase"/>
    <property type="match status" value="1"/>
</dbReference>
<dbReference type="KEGG" id="jag:GJA_2759"/>
<dbReference type="STRING" id="1349767.GJA_2759"/>
<evidence type="ECO:0000256" key="1">
    <source>
        <dbReference type="ARBA" id="ARBA00009986"/>
    </source>
</evidence>
<evidence type="ECO:0000259" key="7">
    <source>
        <dbReference type="Pfam" id="PF00171"/>
    </source>
</evidence>
<dbReference type="HOGENOM" id="CLU_005391_0_2_4"/>
<evidence type="ECO:0000256" key="2">
    <source>
        <dbReference type="ARBA" id="ARBA00023002"/>
    </source>
</evidence>
<evidence type="ECO:0000256" key="4">
    <source>
        <dbReference type="ARBA" id="ARBA00049194"/>
    </source>
</evidence>
<dbReference type="InterPro" id="IPR016162">
    <property type="entry name" value="Ald_DH_N"/>
</dbReference>
<dbReference type="PATRIC" id="fig|1349767.4.peg.4486"/>
<dbReference type="GO" id="GO:0004029">
    <property type="term" value="F:aldehyde dehydrogenase (NAD+) activity"/>
    <property type="evidence" value="ECO:0007669"/>
    <property type="project" value="UniProtKB-EC"/>
</dbReference>
<dbReference type="InterPro" id="IPR016160">
    <property type="entry name" value="Ald_DH_CS_CYS"/>
</dbReference>
<dbReference type="PANTHER" id="PTHR42804:SF1">
    <property type="entry name" value="ALDEHYDE DEHYDROGENASE-RELATED"/>
    <property type="match status" value="1"/>
</dbReference>
<comment type="catalytic activity">
    <reaction evidence="4">
        <text>an aldehyde + NAD(+) + H2O = a carboxylate + NADH + 2 H(+)</text>
        <dbReference type="Rhea" id="RHEA:16185"/>
        <dbReference type="ChEBI" id="CHEBI:15377"/>
        <dbReference type="ChEBI" id="CHEBI:15378"/>
        <dbReference type="ChEBI" id="CHEBI:17478"/>
        <dbReference type="ChEBI" id="CHEBI:29067"/>
        <dbReference type="ChEBI" id="CHEBI:57540"/>
        <dbReference type="ChEBI" id="CHEBI:57945"/>
        <dbReference type="EC" id="1.2.1.3"/>
    </reaction>
</comment>
<dbReference type="RefSeq" id="WP_242404531.1">
    <property type="nucleotide sequence ID" value="NZ_BCTH01000036.1"/>
</dbReference>
<feature type="domain" description="Aldehyde dehydrogenase" evidence="7">
    <location>
        <begin position="18"/>
        <end position="476"/>
    </location>
</feature>
<accession>W0V710</accession>
<gene>
    <name evidence="8" type="ORF">GJA_2759</name>
</gene>
<dbReference type="AlphaFoldDB" id="W0V710"/>